<feature type="non-terminal residue" evidence="1">
    <location>
        <position position="1"/>
    </location>
</feature>
<dbReference type="EMBL" id="KI964034">
    <property type="protein sequence ID" value="EUC43290.1"/>
    <property type="molecule type" value="Genomic_DNA"/>
</dbReference>
<dbReference type="HOGENOM" id="CLU_3055842_0_0_1"/>
<dbReference type="GeneID" id="19117832"/>
<accession>W6Z086</accession>
<organism evidence="1 2">
    <name type="scientific">Bipolaris oryzae ATCC 44560</name>
    <dbReference type="NCBI Taxonomy" id="930090"/>
    <lineage>
        <taxon>Eukaryota</taxon>
        <taxon>Fungi</taxon>
        <taxon>Dikarya</taxon>
        <taxon>Ascomycota</taxon>
        <taxon>Pezizomycotina</taxon>
        <taxon>Dothideomycetes</taxon>
        <taxon>Pleosporomycetidae</taxon>
        <taxon>Pleosporales</taxon>
        <taxon>Pleosporineae</taxon>
        <taxon>Pleosporaceae</taxon>
        <taxon>Bipolaris</taxon>
    </lineage>
</organism>
<keyword evidence="2" id="KW-1185">Reference proteome</keyword>
<proteinExistence type="predicted"/>
<dbReference type="KEGG" id="bor:COCMIDRAFT_101227"/>
<dbReference type="RefSeq" id="XP_007690207.1">
    <property type="nucleotide sequence ID" value="XM_007692017.1"/>
</dbReference>
<evidence type="ECO:0000313" key="1">
    <source>
        <dbReference type="EMBL" id="EUC43290.1"/>
    </source>
</evidence>
<sequence>SLIALRLGTQVHRLAHTCLDSTHLDKPPYSFGPLSRPGWRHQVSLGSFTPPVCP</sequence>
<name>W6Z086_COCMI</name>
<reference evidence="1 2" key="1">
    <citation type="journal article" date="2013" name="PLoS Genet.">
        <title>Comparative genome structure, secondary metabolite, and effector coding capacity across Cochliobolus pathogens.</title>
        <authorList>
            <person name="Condon B.J."/>
            <person name="Leng Y."/>
            <person name="Wu D."/>
            <person name="Bushley K.E."/>
            <person name="Ohm R.A."/>
            <person name="Otillar R."/>
            <person name="Martin J."/>
            <person name="Schackwitz W."/>
            <person name="Grimwood J."/>
            <person name="MohdZainudin N."/>
            <person name="Xue C."/>
            <person name="Wang R."/>
            <person name="Manning V.A."/>
            <person name="Dhillon B."/>
            <person name="Tu Z.J."/>
            <person name="Steffenson B.J."/>
            <person name="Salamov A."/>
            <person name="Sun H."/>
            <person name="Lowry S."/>
            <person name="LaButti K."/>
            <person name="Han J."/>
            <person name="Copeland A."/>
            <person name="Lindquist E."/>
            <person name="Barry K."/>
            <person name="Schmutz J."/>
            <person name="Baker S.E."/>
            <person name="Ciuffetti L.M."/>
            <person name="Grigoriev I.V."/>
            <person name="Zhong S."/>
            <person name="Turgeon B.G."/>
        </authorList>
    </citation>
    <scope>NUCLEOTIDE SEQUENCE [LARGE SCALE GENOMIC DNA]</scope>
    <source>
        <strain evidence="1 2">ATCC 44560</strain>
    </source>
</reference>
<dbReference type="AlphaFoldDB" id="W6Z086"/>
<protein>
    <submittedName>
        <fullName evidence="1">Uncharacterized protein</fullName>
    </submittedName>
</protein>
<evidence type="ECO:0000313" key="2">
    <source>
        <dbReference type="Proteomes" id="UP000054032"/>
    </source>
</evidence>
<gene>
    <name evidence="1" type="ORF">COCMIDRAFT_101227</name>
</gene>
<dbReference type="Proteomes" id="UP000054032">
    <property type="component" value="Unassembled WGS sequence"/>
</dbReference>